<dbReference type="InterPro" id="IPR038729">
    <property type="entry name" value="Rad50/SbcC_AAA"/>
</dbReference>
<feature type="domain" description="Rad50/SbcC-type AAA" evidence="9">
    <location>
        <begin position="5"/>
        <end position="52"/>
    </location>
</feature>
<dbReference type="Gene3D" id="3.40.50.300">
    <property type="entry name" value="P-loop containing nucleotide triphosphate hydrolases"/>
    <property type="match status" value="2"/>
</dbReference>
<organism evidence="10 11">
    <name type="scientific">Propioniciclava soli</name>
    <dbReference type="NCBI Taxonomy" id="2775081"/>
    <lineage>
        <taxon>Bacteria</taxon>
        <taxon>Bacillati</taxon>
        <taxon>Actinomycetota</taxon>
        <taxon>Actinomycetes</taxon>
        <taxon>Propionibacteriales</taxon>
        <taxon>Propionibacteriaceae</taxon>
        <taxon>Propioniciclava</taxon>
    </lineage>
</organism>
<dbReference type="InterPro" id="IPR004604">
    <property type="entry name" value="DNA_recomb/repair_RecN"/>
</dbReference>
<evidence type="ECO:0000256" key="3">
    <source>
        <dbReference type="ARBA" id="ARBA00022741"/>
    </source>
</evidence>
<dbReference type="SUPFAM" id="SSF52540">
    <property type="entry name" value="P-loop containing nucleoside triphosphate hydrolases"/>
    <property type="match status" value="2"/>
</dbReference>
<evidence type="ECO:0000313" key="10">
    <source>
        <dbReference type="EMBL" id="WZW99807.1"/>
    </source>
</evidence>
<name>A0ABZ3CC95_9ACTN</name>
<sequence>MLTELRIADLGVIDDAVVEFGPGFTVVTGETGAGKTMVVSGLGLLLGGRADTGLVRIGASRALVEGRVTTDEAFTASVGAVGGVVDGDEVLLTRVVTSSRSRARVGGVQVPLPLLADVVGERITIHGQSEQLRLGSTERQRDVLDAFVGPGHLATLASYRTCWARRRAATAELAELRTQARARAREQALLEFGLGEIAKAEPRAGEDEELHAEARRLQATDDLRLAARAALVALAGDDDAVDDAPQALGLLGAARRALAGGAAEDAQLAALGSRVDEAAYALGDVAGELASYLASLDADPGRLEWIAGRLAELQGLTRRYGPGLDDVLAWAERAATDLERLAGSDDRIAELEAAVAACDSELAALAATLTQARRDAAAELGRLVEEELVALAMPRARLEFAVTSLDAPGPQGADQVTILFSANPGSAPAPLARAASGGELSRVRLALEVVLAAGSEGHTFVFDEVDAGVGGAVALEIGRRLARLARHAQVVVVTHLAQVAAFGDRHHVVHKADDGQVTTSGIREVSGDERVTELARMMAGLEGTQAARAHAAELLAEASGQR</sequence>
<dbReference type="PANTHER" id="PTHR11059:SF0">
    <property type="entry name" value="DNA REPAIR PROTEIN RECN"/>
    <property type="match status" value="1"/>
</dbReference>
<proteinExistence type="inferred from homology"/>
<evidence type="ECO:0000256" key="2">
    <source>
        <dbReference type="ARBA" id="ARBA00021315"/>
    </source>
</evidence>
<keyword evidence="6 8" id="KW-0234">DNA repair</keyword>
<dbReference type="InterPro" id="IPR027417">
    <property type="entry name" value="P-loop_NTPase"/>
</dbReference>
<keyword evidence="3" id="KW-0547">Nucleotide-binding</keyword>
<reference evidence="10 11" key="1">
    <citation type="journal article" date="2023" name="Environ Microbiome">
        <title>A coral-associated actinobacterium mitigates coral bleaching under heat stress.</title>
        <authorList>
            <person name="Li J."/>
            <person name="Zou Y."/>
            <person name="Li Q."/>
            <person name="Zhang J."/>
            <person name="Bourne D.G."/>
            <person name="Lyu Y."/>
            <person name="Liu C."/>
            <person name="Zhang S."/>
        </authorList>
    </citation>
    <scope>NUCLEOTIDE SEQUENCE [LARGE SCALE GENOMIC DNA]</scope>
    <source>
        <strain evidence="10 11">SCSIO 13291</strain>
    </source>
</reference>
<comment type="similarity">
    <text evidence="1 8">Belongs to the RecN family.</text>
</comment>
<dbReference type="EMBL" id="CP115965">
    <property type="protein sequence ID" value="WZW99807.1"/>
    <property type="molecule type" value="Genomic_DNA"/>
</dbReference>
<evidence type="ECO:0000259" key="9">
    <source>
        <dbReference type="Pfam" id="PF13476"/>
    </source>
</evidence>
<dbReference type="NCBIfam" id="TIGR00634">
    <property type="entry name" value="recN"/>
    <property type="match status" value="1"/>
</dbReference>
<evidence type="ECO:0000256" key="8">
    <source>
        <dbReference type="PIRNR" id="PIRNR003128"/>
    </source>
</evidence>
<keyword evidence="5" id="KW-0067">ATP-binding</keyword>
<dbReference type="PIRSF" id="PIRSF003128">
    <property type="entry name" value="RecN"/>
    <property type="match status" value="1"/>
</dbReference>
<keyword evidence="4 8" id="KW-0227">DNA damage</keyword>
<dbReference type="PANTHER" id="PTHR11059">
    <property type="entry name" value="DNA REPAIR PROTEIN RECN"/>
    <property type="match status" value="1"/>
</dbReference>
<evidence type="ECO:0000313" key="11">
    <source>
        <dbReference type="Proteomes" id="UP001434337"/>
    </source>
</evidence>
<keyword evidence="11" id="KW-1185">Reference proteome</keyword>
<gene>
    <name evidence="10" type="primary">recN</name>
    <name evidence="10" type="ORF">PCC79_06335</name>
</gene>
<accession>A0ABZ3CC95</accession>
<evidence type="ECO:0000256" key="5">
    <source>
        <dbReference type="ARBA" id="ARBA00022840"/>
    </source>
</evidence>
<comment type="function">
    <text evidence="8">May be involved in recombinational repair of damaged DNA.</text>
</comment>
<dbReference type="CDD" id="cd03241">
    <property type="entry name" value="ABC_RecN"/>
    <property type="match status" value="1"/>
</dbReference>
<evidence type="ECO:0000256" key="6">
    <source>
        <dbReference type="ARBA" id="ARBA00023204"/>
    </source>
</evidence>
<evidence type="ECO:0000256" key="4">
    <source>
        <dbReference type="ARBA" id="ARBA00022763"/>
    </source>
</evidence>
<protein>
    <recommendedName>
        <fullName evidence="2 8">DNA repair protein RecN</fullName>
    </recommendedName>
    <alternativeName>
        <fullName evidence="7 8">Recombination protein N</fullName>
    </alternativeName>
</protein>
<dbReference type="Proteomes" id="UP001434337">
    <property type="component" value="Chromosome"/>
</dbReference>
<dbReference type="Pfam" id="PF13476">
    <property type="entry name" value="AAA_23"/>
    <property type="match status" value="1"/>
</dbReference>
<evidence type="ECO:0000256" key="1">
    <source>
        <dbReference type="ARBA" id="ARBA00009441"/>
    </source>
</evidence>
<dbReference type="RefSeq" id="WP_342373322.1">
    <property type="nucleotide sequence ID" value="NZ_CP115965.1"/>
</dbReference>
<evidence type="ECO:0000256" key="7">
    <source>
        <dbReference type="ARBA" id="ARBA00033408"/>
    </source>
</evidence>